<feature type="compositionally biased region" description="Polar residues" evidence="6">
    <location>
        <begin position="457"/>
        <end position="480"/>
    </location>
</feature>
<sequence length="537" mass="61239">VYSAPHAGGKTFPAAKAPELNSSFLTPQSSVNPQDKNTATRRVSSARLRKVKELKNQIFDLQRKIEASNLENHALRQLQSRQERAINRYKSAESNLQNVLSRHYEEMRGLRKLLRVSQRTERNMSSKLRKVEAKLLKAKDALQNLLVLSEDKDLAEREELNDRLSILTEELEEKDERIQSLEMQLKVNQVLFSRQLASENKKALQAGIITKNLEMEINSLQQKIKEKDRQLYIKNIYTNRMPRVLKGRRDSVPQEQSRCMVVFLSWFFYVESLYFQKSVNKHSLVIFTFNCQLQENPSEDKDEEAAANGAYSDAQSRTENQSTKKILLPQTSNRKHRDFDFREGRVLMEQYAFSEIRKEKEKEPELLKQQLETLMKSEPGPQSDSVKHNNQEGGAVEGFGKEERQAEEKQNNSEKTGSEGAAPKKPTRLKKKYKFSEAIENLHHGLHTTGTKPKAGSQRQAGQGCSETPDSRGKNSSGLQEPSLGKATKARPKDGAQGCDPEGFTGRRKQLMEELLGTGAVRRDNQSSSRTGMKMEK</sequence>
<feature type="coiled-coil region" evidence="5">
    <location>
        <begin position="51"/>
        <end position="102"/>
    </location>
</feature>
<feature type="domain" description="Lebercilin" evidence="7">
    <location>
        <begin position="40"/>
        <end position="231"/>
    </location>
</feature>
<dbReference type="AlphaFoldDB" id="A0A7K7SQR6"/>
<dbReference type="PANTHER" id="PTHR16650:SF9">
    <property type="entry name" value="LEBERCILIN-LIKE PROTEIN"/>
    <property type="match status" value="1"/>
</dbReference>
<evidence type="ECO:0000256" key="5">
    <source>
        <dbReference type="SAM" id="Coils"/>
    </source>
</evidence>
<evidence type="ECO:0000313" key="9">
    <source>
        <dbReference type="Proteomes" id="UP000589485"/>
    </source>
</evidence>
<feature type="region of interest" description="Disordered" evidence="6">
    <location>
        <begin position="1"/>
        <end position="43"/>
    </location>
</feature>
<evidence type="ECO:0000256" key="2">
    <source>
        <dbReference type="ARBA" id="ARBA00023054"/>
    </source>
</evidence>
<feature type="region of interest" description="Disordered" evidence="6">
    <location>
        <begin position="298"/>
        <end position="331"/>
    </location>
</feature>
<dbReference type="PANTHER" id="PTHR16650">
    <property type="entry name" value="C21ORF13-RELATED"/>
    <property type="match status" value="1"/>
</dbReference>
<accession>A0A7K7SQR6</accession>
<dbReference type="InterPro" id="IPR028933">
    <property type="entry name" value="Lebercilin_dom"/>
</dbReference>
<evidence type="ECO:0000259" key="7">
    <source>
        <dbReference type="Pfam" id="PF15619"/>
    </source>
</evidence>
<dbReference type="Proteomes" id="UP000589485">
    <property type="component" value="Unassembled WGS sequence"/>
</dbReference>
<dbReference type="EMBL" id="VZSY01000096">
    <property type="protein sequence ID" value="NXA06586.1"/>
    <property type="molecule type" value="Genomic_DNA"/>
</dbReference>
<evidence type="ECO:0000256" key="6">
    <source>
        <dbReference type="SAM" id="MobiDB-lite"/>
    </source>
</evidence>
<proteinExistence type="inferred from homology"/>
<reference evidence="8 9" key="1">
    <citation type="submission" date="2019-09" db="EMBL/GenBank/DDBJ databases">
        <title>Bird 10,000 Genomes (B10K) Project - Family phase.</title>
        <authorList>
            <person name="Zhang G."/>
        </authorList>
    </citation>
    <scope>NUCLEOTIDE SEQUENCE [LARGE SCALE GENOMIC DNA]</scope>
    <source>
        <strain evidence="8">B10K-DU-030-41</strain>
        <tissue evidence="8">Muscle</tissue>
    </source>
</reference>
<keyword evidence="2 5" id="KW-0175">Coiled coil</keyword>
<feature type="coiled-coil region" evidence="5">
    <location>
        <begin position="128"/>
        <end position="184"/>
    </location>
</feature>
<name>A0A7K7SQR6_9TYRA</name>
<feature type="compositionally biased region" description="Polar residues" evidence="6">
    <location>
        <begin position="20"/>
        <end position="43"/>
    </location>
</feature>
<feature type="compositionally biased region" description="Basic and acidic residues" evidence="6">
    <location>
        <begin position="434"/>
        <end position="443"/>
    </location>
</feature>
<feature type="non-terminal residue" evidence="8">
    <location>
        <position position="1"/>
    </location>
</feature>
<dbReference type="InterPro" id="IPR026188">
    <property type="entry name" value="Lebercilin-like"/>
</dbReference>
<feature type="non-terminal residue" evidence="8">
    <location>
        <position position="537"/>
    </location>
</feature>
<evidence type="ECO:0000256" key="3">
    <source>
        <dbReference type="ARBA" id="ARBA00041189"/>
    </source>
</evidence>
<comment type="similarity">
    <text evidence="1">Belongs to the LCA5 family.</text>
</comment>
<feature type="compositionally biased region" description="Polar residues" evidence="6">
    <location>
        <begin position="313"/>
        <end position="331"/>
    </location>
</feature>
<feature type="region of interest" description="Disordered" evidence="6">
    <location>
        <begin position="377"/>
        <end position="537"/>
    </location>
</feature>
<evidence type="ECO:0000256" key="1">
    <source>
        <dbReference type="ARBA" id="ARBA00010229"/>
    </source>
</evidence>
<evidence type="ECO:0000313" key="8">
    <source>
        <dbReference type="EMBL" id="NXA06586.1"/>
    </source>
</evidence>
<dbReference type="OrthoDB" id="2123794at2759"/>
<dbReference type="Pfam" id="PF15619">
    <property type="entry name" value="Lebercilin"/>
    <property type="match status" value="1"/>
</dbReference>
<evidence type="ECO:0000256" key="4">
    <source>
        <dbReference type="ARBA" id="ARBA00041402"/>
    </source>
</evidence>
<protein>
    <recommendedName>
        <fullName evidence="3">Lebercilin-like protein</fullName>
    </recommendedName>
    <alternativeName>
        <fullName evidence="4">Leber congenital amaurosis 5-like protein</fullName>
    </alternativeName>
</protein>
<comment type="caution">
    <text evidence="8">The sequence shown here is derived from an EMBL/GenBank/DDBJ whole genome shotgun (WGS) entry which is preliminary data.</text>
</comment>
<dbReference type="GO" id="GO:0042073">
    <property type="term" value="P:intraciliary transport"/>
    <property type="evidence" value="ECO:0007669"/>
    <property type="project" value="TreeGrafter"/>
</dbReference>
<gene>
    <name evidence="8" type="primary">Lca5l</name>
    <name evidence="8" type="ORF">SAPAEN_R10640</name>
</gene>
<organism evidence="8 9">
    <name type="scientific">Sapayoa aenigma</name>
    <name type="common">broad-billed sapayoa</name>
    <dbReference type="NCBI Taxonomy" id="239371"/>
    <lineage>
        <taxon>Eukaryota</taxon>
        <taxon>Metazoa</taxon>
        <taxon>Chordata</taxon>
        <taxon>Craniata</taxon>
        <taxon>Vertebrata</taxon>
        <taxon>Euteleostomi</taxon>
        <taxon>Archelosauria</taxon>
        <taxon>Archosauria</taxon>
        <taxon>Dinosauria</taxon>
        <taxon>Saurischia</taxon>
        <taxon>Theropoda</taxon>
        <taxon>Coelurosauria</taxon>
        <taxon>Aves</taxon>
        <taxon>Neognathae</taxon>
        <taxon>Neoaves</taxon>
        <taxon>Telluraves</taxon>
        <taxon>Australaves</taxon>
        <taxon>Passeriformes</taxon>
        <taxon>Tyrannidae</taxon>
        <taxon>Sapayoa</taxon>
    </lineage>
</organism>
<feature type="compositionally biased region" description="Basic and acidic residues" evidence="6">
    <location>
        <begin position="399"/>
        <end position="412"/>
    </location>
</feature>
<dbReference type="GO" id="GO:0005930">
    <property type="term" value="C:axoneme"/>
    <property type="evidence" value="ECO:0007669"/>
    <property type="project" value="TreeGrafter"/>
</dbReference>
<keyword evidence="9" id="KW-1185">Reference proteome</keyword>